<feature type="region of interest" description="Disordered" evidence="1">
    <location>
        <begin position="31"/>
        <end position="54"/>
    </location>
</feature>
<evidence type="ECO:0000256" key="2">
    <source>
        <dbReference type="SAM" id="SignalP"/>
    </source>
</evidence>
<dbReference type="GeneID" id="85011198"/>
<evidence type="ECO:0000259" key="3">
    <source>
        <dbReference type="Pfam" id="PF19886"/>
    </source>
</evidence>
<protein>
    <submittedName>
        <fullName evidence="4">Predicted RNA-binding protein, contains TRAM domain</fullName>
    </submittedName>
</protein>
<dbReference type="Proteomes" id="UP000274578">
    <property type="component" value="Chromosome 1"/>
</dbReference>
<dbReference type="KEGG" id="poc:NCTC13071_00280"/>
<keyword evidence="2" id="KW-0732">Signal</keyword>
<dbReference type="RefSeq" id="WP_018919439.1">
    <property type="nucleotide sequence ID" value="NZ_LR134384.1"/>
</dbReference>
<proteinExistence type="predicted"/>
<feature type="chain" id="PRO_5019154076" evidence="2">
    <location>
        <begin position="27"/>
        <end position="444"/>
    </location>
</feature>
<name>A0A448L2Z5_9BACT</name>
<dbReference type="CDD" id="cd03524">
    <property type="entry name" value="RPA2_OBF_family"/>
    <property type="match status" value="1"/>
</dbReference>
<dbReference type="EMBL" id="LR134384">
    <property type="protein sequence ID" value="VEH14310.1"/>
    <property type="molecule type" value="Genomic_DNA"/>
</dbReference>
<evidence type="ECO:0000313" key="5">
    <source>
        <dbReference type="Proteomes" id="UP000274578"/>
    </source>
</evidence>
<accession>A0A448L2Z5</accession>
<feature type="domain" description="Endonuclease YhcR N-terminal" evidence="3">
    <location>
        <begin position="192"/>
        <end position="300"/>
    </location>
</feature>
<dbReference type="Pfam" id="PF19886">
    <property type="entry name" value="DUF6359"/>
    <property type="match status" value="1"/>
</dbReference>
<organism evidence="4 5">
    <name type="scientific">Segatella oris</name>
    <dbReference type="NCBI Taxonomy" id="28135"/>
    <lineage>
        <taxon>Bacteria</taxon>
        <taxon>Pseudomonadati</taxon>
        <taxon>Bacteroidota</taxon>
        <taxon>Bacteroidia</taxon>
        <taxon>Bacteroidales</taxon>
        <taxon>Prevotellaceae</taxon>
        <taxon>Segatella</taxon>
    </lineage>
</organism>
<dbReference type="PROSITE" id="PS51257">
    <property type="entry name" value="PROKAR_LIPOPROTEIN"/>
    <property type="match status" value="1"/>
</dbReference>
<evidence type="ECO:0000313" key="4">
    <source>
        <dbReference type="EMBL" id="VEH14310.1"/>
    </source>
</evidence>
<sequence>MSKIMKKLLYSLFLMAIAAMTFTSCENVPEPYDNPNGNKEKPTPGAKIEPAGKGTEADPYNVAAAMQLLKAAKADEPTAPMYVRGKIVEIQGVETKTYGNANYYIADSKDATQKLYIFQSLYLGKKRFTSENQIKVGDDVVVYGPFVNFKGNKPETVGKGATYIHMLNGQTSGGETPAVDKEEGDGTAASPFNVAAALAKGNAKNVYTKGFIVGYIYGKKASEGAVFNADTCTVETNVLIATNANETKLSKCVAVQLPKGTVRESLNLKAHKQNYKQEVVLYGDIDKYFGMAGIKNLAYAKLGTKEFGTKPGTTPSTPAVTAKGTGTLADPFNAVAAKEAASKLGKGKTSTTDVYIKGKISSVKYTFSAKYGTATFNISDDGKAGNDFIIYSTLYLENKKWVEGKENVKVGDEVIICGKLTNYNGTLETASKQSYLYSLNGKTK</sequence>
<reference evidence="4 5" key="1">
    <citation type="submission" date="2018-12" db="EMBL/GenBank/DDBJ databases">
        <authorList>
            <consortium name="Pathogen Informatics"/>
        </authorList>
    </citation>
    <scope>NUCLEOTIDE SEQUENCE [LARGE SCALE GENOMIC DNA]</scope>
    <source>
        <strain evidence="4 5">NCTC13071</strain>
    </source>
</reference>
<gene>
    <name evidence="4" type="ORF">NCTC13071_00280</name>
</gene>
<dbReference type="InterPro" id="IPR045939">
    <property type="entry name" value="YhcR_N"/>
</dbReference>
<feature type="signal peptide" evidence="2">
    <location>
        <begin position="1"/>
        <end position="26"/>
    </location>
</feature>
<evidence type="ECO:0000256" key="1">
    <source>
        <dbReference type="SAM" id="MobiDB-lite"/>
    </source>
</evidence>
<dbReference type="AlphaFoldDB" id="A0A448L2Z5"/>